<sequence length="81" mass="9498">MGNNFKNGDQKNKRWRLWVAFIPGTEKHRKLGPTYPYYNKGSNDEASKERLINGCFTKYKDQIRAAILYDNQTGQEITKLK</sequence>
<protein>
    <submittedName>
        <fullName evidence="1">Uncharacterized protein</fullName>
    </submittedName>
</protein>
<reference evidence="1" key="1">
    <citation type="submission" date="2019-08" db="EMBL/GenBank/DDBJ databases">
        <authorList>
            <person name="Kucharzyk K."/>
            <person name="Murdoch R.W."/>
            <person name="Higgins S."/>
            <person name="Loffler F."/>
        </authorList>
    </citation>
    <scope>NUCLEOTIDE SEQUENCE</scope>
</reference>
<comment type="caution">
    <text evidence="1">The sequence shown here is derived from an EMBL/GenBank/DDBJ whole genome shotgun (WGS) entry which is preliminary data.</text>
</comment>
<accession>A0A644YYH4</accession>
<evidence type="ECO:0000313" key="1">
    <source>
        <dbReference type="EMBL" id="MPM33596.1"/>
    </source>
</evidence>
<proteinExistence type="predicted"/>
<gene>
    <name evidence="1" type="ORF">SDC9_80173</name>
</gene>
<name>A0A644YYH4_9ZZZZ</name>
<dbReference type="AlphaFoldDB" id="A0A644YYH4"/>
<organism evidence="1">
    <name type="scientific">bioreactor metagenome</name>
    <dbReference type="NCBI Taxonomy" id="1076179"/>
    <lineage>
        <taxon>unclassified sequences</taxon>
        <taxon>metagenomes</taxon>
        <taxon>ecological metagenomes</taxon>
    </lineage>
</organism>
<dbReference type="EMBL" id="VSSQ01006705">
    <property type="protein sequence ID" value="MPM33596.1"/>
    <property type="molecule type" value="Genomic_DNA"/>
</dbReference>